<evidence type="ECO:0000313" key="3">
    <source>
        <dbReference type="EMBL" id="KAF7332998.1"/>
    </source>
</evidence>
<evidence type="ECO:0000256" key="1">
    <source>
        <dbReference type="ARBA" id="ARBA00010209"/>
    </source>
</evidence>
<dbReference type="CDD" id="cd13929">
    <property type="entry name" value="PT-DMATS_CymD"/>
    <property type="match status" value="1"/>
</dbReference>
<dbReference type="Pfam" id="PF11991">
    <property type="entry name" value="Trp_DMAT"/>
    <property type="match status" value="1"/>
</dbReference>
<dbReference type="PANTHER" id="PTHR40627:SF4">
    <property type="entry name" value="PRENYLTRANSFERASE ASQH1-RELATED"/>
    <property type="match status" value="1"/>
</dbReference>
<dbReference type="InterPro" id="IPR017795">
    <property type="entry name" value="ABBA_NscD-like"/>
</dbReference>
<keyword evidence="2 3" id="KW-0808">Transferase</keyword>
<reference evidence="3" key="1">
    <citation type="submission" date="2020-05" db="EMBL/GenBank/DDBJ databases">
        <title>Mycena genomes resolve the evolution of fungal bioluminescence.</title>
        <authorList>
            <person name="Tsai I.J."/>
        </authorList>
    </citation>
    <scope>NUCLEOTIDE SEQUENCE</scope>
    <source>
        <strain evidence="3">CCC161011</strain>
    </source>
</reference>
<dbReference type="AlphaFoldDB" id="A0A8H7CEY1"/>
<accession>A0A8H7CEY1</accession>
<dbReference type="SFLD" id="SFLDS00036">
    <property type="entry name" value="Aromatic_Prenyltransferase"/>
    <property type="match status" value="1"/>
</dbReference>
<dbReference type="Proteomes" id="UP000620124">
    <property type="component" value="Unassembled WGS sequence"/>
</dbReference>
<dbReference type="EMBL" id="JACAZI010000031">
    <property type="protein sequence ID" value="KAF7332998.1"/>
    <property type="molecule type" value="Genomic_DNA"/>
</dbReference>
<comment type="caution">
    <text evidence="3">The sequence shown here is derived from an EMBL/GenBank/DDBJ whole genome shotgun (WGS) entry which is preliminary data.</text>
</comment>
<evidence type="ECO:0000313" key="4">
    <source>
        <dbReference type="Proteomes" id="UP000620124"/>
    </source>
</evidence>
<name>A0A8H7CEY1_9AGAR</name>
<dbReference type="InterPro" id="IPR033964">
    <property type="entry name" value="ABBA"/>
</dbReference>
<dbReference type="OrthoDB" id="3354387at2759"/>
<sequence length="483" mass="54287">MQTFRVSTAKTGSAPIPFTFGFRRLHIRVERAPLQDSHTNILSYPILPMLAHLIARLLSWALRIRLRFGKYLNIHHSSAIDNSEEPRATFWREWTRGLDYLLARASYSDALRRHYVAFFNDVLTPLFGPSPSEFLGSAPSSFLSDDHTPFELIWAIGRRGNMSVRFAFEPLSTLDGSSLPPSKSMASLSSLRGMPGLDLTWSNTCRRTLLFDPPEACVVGEKNSFLHSSQFFLGGDLEHDCTIVGKVYFLPYVRAALEGVSDFSLVNNCMSELGLEDSWGMAYSHIQSIAEISRPTIAMVAVDCIEPSRNRAKVYVRTQGSTSFSDIVELLTLGGKISDSHVVQTVAAMRHLWRLLFPGVGDDTPLSSKRGPEYYPTGFLIYYEMALGRAVPIPKVYIPVRHYCDSDSHVAAALSQYFKDIKLQEIGERYEEDLKQMFTHRDLAARTGIHTYVGICTKSSDGPAIYHYLSPEVFAPERQTAKY</sequence>
<evidence type="ECO:0000256" key="2">
    <source>
        <dbReference type="ARBA" id="ARBA00022679"/>
    </source>
</evidence>
<protein>
    <submittedName>
        <fullName evidence="3">Putative dimethyl allyl transferase</fullName>
    </submittedName>
</protein>
<dbReference type="SFLD" id="SFLDG01162">
    <property type="entry name" value="I"/>
    <property type="match status" value="1"/>
</dbReference>
<dbReference type="PANTHER" id="PTHR40627">
    <property type="entry name" value="INDOLE PRENYLTRANSFERASE TDIB-RELATED"/>
    <property type="match status" value="1"/>
</dbReference>
<keyword evidence="4" id="KW-1185">Reference proteome</keyword>
<proteinExistence type="inferred from homology"/>
<gene>
    <name evidence="3" type="ORF">MVEN_02406100</name>
</gene>
<dbReference type="NCBIfam" id="TIGR03429">
    <property type="entry name" value="arom_pren_DMATS"/>
    <property type="match status" value="1"/>
</dbReference>
<organism evidence="3 4">
    <name type="scientific">Mycena venus</name>
    <dbReference type="NCBI Taxonomy" id="2733690"/>
    <lineage>
        <taxon>Eukaryota</taxon>
        <taxon>Fungi</taxon>
        <taxon>Dikarya</taxon>
        <taxon>Basidiomycota</taxon>
        <taxon>Agaricomycotina</taxon>
        <taxon>Agaricomycetes</taxon>
        <taxon>Agaricomycetidae</taxon>
        <taxon>Agaricales</taxon>
        <taxon>Marasmiineae</taxon>
        <taxon>Mycenaceae</taxon>
        <taxon>Mycena</taxon>
    </lineage>
</organism>
<dbReference type="GO" id="GO:0009820">
    <property type="term" value="P:alkaloid metabolic process"/>
    <property type="evidence" value="ECO:0007669"/>
    <property type="project" value="InterPro"/>
</dbReference>
<comment type="similarity">
    <text evidence="1">Belongs to the tryptophan dimethylallyltransferase family.</text>
</comment>
<dbReference type="GO" id="GO:0016765">
    <property type="term" value="F:transferase activity, transferring alkyl or aryl (other than methyl) groups"/>
    <property type="evidence" value="ECO:0007669"/>
    <property type="project" value="InterPro"/>
</dbReference>